<evidence type="ECO:0000256" key="5">
    <source>
        <dbReference type="ARBA" id="ARBA00023040"/>
    </source>
</evidence>
<evidence type="ECO:0000256" key="6">
    <source>
        <dbReference type="ARBA" id="ARBA00023136"/>
    </source>
</evidence>
<dbReference type="PANTHER" id="PTHR11866:SF3">
    <property type="entry name" value="PROSTAGLANDIN E2 RECEPTOR EP1 SUBTYPE"/>
    <property type="match status" value="1"/>
</dbReference>
<dbReference type="AlphaFoldDB" id="A0ABD0REG3"/>
<keyword evidence="2" id="KW-1003">Cell membrane</keyword>
<dbReference type="PANTHER" id="PTHR11866">
    <property type="entry name" value="G-PROTEIN COUPLED RECEPTOR FAMILY 1 MEMBER"/>
    <property type="match status" value="1"/>
</dbReference>
<comment type="caution">
    <text evidence="10">The sequence shown here is derived from an EMBL/GenBank/DDBJ whole genome shotgun (WGS) entry which is preliminary data.</text>
</comment>
<dbReference type="EMBL" id="JAMKFB020000003">
    <property type="protein sequence ID" value="KAL0196839.1"/>
    <property type="molecule type" value="Genomic_DNA"/>
</dbReference>
<reference evidence="10 11" key="1">
    <citation type="submission" date="2024-05" db="EMBL/GenBank/DDBJ databases">
        <title>Genome sequencing and assembly of Indian major carp, Cirrhinus mrigala (Hamilton, 1822).</title>
        <authorList>
            <person name="Mohindra V."/>
            <person name="Chowdhury L.M."/>
            <person name="Lal K."/>
            <person name="Jena J.K."/>
        </authorList>
    </citation>
    <scope>NUCLEOTIDE SEQUENCE [LARGE SCALE GENOMIC DNA]</scope>
    <source>
        <strain evidence="10">CM1030</strain>
        <tissue evidence="10">Blood</tissue>
    </source>
</reference>
<organism evidence="10 11">
    <name type="scientific">Cirrhinus mrigala</name>
    <name type="common">Mrigala</name>
    <dbReference type="NCBI Taxonomy" id="683832"/>
    <lineage>
        <taxon>Eukaryota</taxon>
        <taxon>Metazoa</taxon>
        <taxon>Chordata</taxon>
        <taxon>Craniata</taxon>
        <taxon>Vertebrata</taxon>
        <taxon>Euteleostomi</taxon>
        <taxon>Actinopterygii</taxon>
        <taxon>Neopterygii</taxon>
        <taxon>Teleostei</taxon>
        <taxon>Ostariophysi</taxon>
        <taxon>Cypriniformes</taxon>
        <taxon>Cyprinidae</taxon>
        <taxon>Labeoninae</taxon>
        <taxon>Labeonini</taxon>
        <taxon>Cirrhinus</taxon>
    </lineage>
</organism>
<dbReference type="GO" id="GO:0004930">
    <property type="term" value="F:G protein-coupled receptor activity"/>
    <property type="evidence" value="ECO:0007669"/>
    <property type="project" value="UniProtKB-KW"/>
</dbReference>
<accession>A0ABD0REG3</accession>
<keyword evidence="11" id="KW-1185">Reference proteome</keyword>
<keyword evidence="3" id="KW-0812">Transmembrane</keyword>
<evidence type="ECO:0000256" key="4">
    <source>
        <dbReference type="ARBA" id="ARBA00022989"/>
    </source>
</evidence>
<name>A0ABD0REG3_CIRMR</name>
<proteinExistence type="predicted"/>
<keyword evidence="5" id="KW-0297">G-protein coupled receptor</keyword>
<dbReference type="GO" id="GO:0005886">
    <property type="term" value="C:plasma membrane"/>
    <property type="evidence" value="ECO:0007669"/>
    <property type="project" value="UniProtKB-SubCell"/>
</dbReference>
<keyword evidence="6" id="KW-0472">Membrane</keyword>
<protein>
    <submittedName>
        <fullName evidence="10">Uncharacterized protein</fullName>
    </submittedName>
</protein>
<keyword evidence="7" id="KW-0675">Receptor</keyword>
<dbReference type="InterPro" id="IPR008365">
    <property type="entry name" value="Prostanoid_rcpt"/>
</dbReference>
<evidence type="ECO:0000256" key="2">
    <source>
        <dbReference type="ARBA" id="ARBA00022475"/>
    </source>
</evidence>
<evidence type="ECO:0000313" key="11">
    <source>
        <dbReference type="Proteomes" id="UP001529510"/>
    </source>
</evidence>
<dbReference type="Proteomes" id="UP001529510">
    <property type="component" value="Unassembled WGS sequence"/>
</dbReference>
<evidence type="ECO:0000256" key="9">
    <source>
        <dbReference type="ARBA" id="ARBA00023224"/>
    </source>
</evidence>
<keyword evidence="4" id="KW-1133">Transmembrane helix</keyword>
<gene>
    <name evidence="10" type="ORF">M9458_005379</name>
</gene>
<evidence type="ECO:0000256" key="8">
    <source>
        <dbReference type="ARBA" id="ARBA00023180"/>
    </source>
</evidence>
<evidence type="ECO:0000256" key="1">
    <source>
        <dbReference type="ARBA" id="ARBA00004651"/>
    </source>
</evidence>
<keyword evidence="9" id="KW-0807">Transducer</keyword>
<evidence type="ECO:0000313" key="10">
    <source>
        <dbReference type="EMBL" id="KAL0196839.1"/>
    </source>
</evidence>
<evidence type="ECO:0000256" key="3">
    <source>
        <dbReference type="ARBA" id="ARBA00022692"/>
    </source>
</evidence>
<comment type="subcellular location">
    <subcellularLocation>
        <location evidence="1">Cell membrane</location>
        <topology evidence="1">Multi-pass membrane protein</topology>
    </subcellularLocation>
</comment>
<sequence length="102" mass="11842">MSVIRSYSGSMEGDLDTYRTLMVMGVRLASWNQILDPWVYILLRRAVLRKIYRITTGRSDLRGSTFRRTQLKPQLIGTDGGIPGYEFYHMEETGKREKIGCY</sequence>
<keyword evidence="8" id="KW-0325">Glycoprotein</keyword>
<evidence type="ECO:0000256" key="7">
    <source>
        <dbReference type="ARBA" id="ARBA00023170"/>
    </source>
</evidence>